<organism evidence="1">
    <name type="scientific">Anguilla anguilla</name>
    <name type="common">European freshwater eel</name>
    <name type="synonym">Muraena anguilla</name>
    <dbReference type="NCBI Taxonomy" id="7936"/>
    <lineage>
        <taxon>Eukaryota</taxon>
        <taxon>Metazoa</taxon>
        <taxon>Chordata</taxon>
        <taxon>Craniata</taxon>
        <taxon>Vertebrata</taxon>
        <taxon>Euteleostomi</taxon>
        <taxon>Actinopterygii</taxon>
        <taxon>Neopterygii</taxon>
        <taxon>Teleostei</taxon>
        <taxon>Anguilliformes</taxon>
        <taxon>Anguillidae</taxon>
        <taxon>Anguilla</taxon>
    </lineage>
</organism>
<evidence type="ECO:0000313" key="1">
    <source>
        <dbReference type="EMBL" id="JAH84489.1"/>
    </source>
</evidence>
<dbReference type="AlphaFoldDB" id="A0A0E9W273"/>
<protein>
    <submittedName>
        <fullName evidence="1">Uncharacterized protein</fullName>
    </submittedName>
</protein>
<proteinExistence type="predicted"/>
<reference evidence="1" key="1">
    <citation type="submission" date="2014-11" db="EMBL/GenBank/DDBJ databases">
        <authorList>
            <person name="Amaro Gonzalez C."/>
        </authorList>
    </citation>
    <scope>NUCLEOTIDE SEQUENCE</scope>
</reference>
<dbReference type="EMBL" id="GBXM01024088">
    <property type="protein sequence ID" value="JAH84489.1"/>
    <property type="molecule type" value="Transcribed_RNA"/>
</dbReference>
<sequence>MKHQSSRCSDMVRFDRDVLYRGVKKRSK</sequence>
<name>A0A0E9W273_ANGAN</name>
<accession>A0A0E9W273</accession>
<reference evidence="1" key="2">
    <citation type="journal article" date="2015" name="Fish Shellfish Immunol.">
        <title>Early steps in the European eel (Anguilla anguilla)-Vibrio vulnificus interaction in the gills: Role of the RtxA13 toxin.</title>
        <authorList>
            <person name="Callol A."/>
            <person name="Pajuelo D."/>
            <person name="Ebbesson L."/>
            <person name="Teles M."/>
            <person name="MacKenzie S."/>
            <person name="Amaro C."/>
        </authorList>
    </citation>
    <scope>NUCLEOTIDE SEQUENCE</scope>
</reference>